<keyword evidence="6" id="KW-1185">Reference proteome</keyword>
<dbReference type="Proteomes" id="UP000242642">
    <property type="component" value="Unassembled WGS sequence"/>
</dbReference>
<dbReference type="GO" id="GO:0003796">
    <property type="term" value="F:lysozyme activity"/>
    <property type="evidence" value="ECO:0007669"/>
    <property type="project" value="UniProtKB-EC"/>
</dbReference>
<reference evidence="6" key="1">
    <citation type="submission" date="2016-10" db="EMBL/GenBank/DDBJ databases">
        <authorList>
            <person name="Varghese N."/>
            <person name="Submissions S."/>
        </authorList>
    </citation>
    <scope>NUCLEOTIDE SEQUENCE [LARGE SCALE GENOMIC DNA]</scope>
    <source>
        <strain evidence="6">DSM 18579</strain>
    </source>
</reference>
<proteinExistence type="inferred from homology"/>
<dbReference type="InterPro" id="IPR023346">
    <property type="entry name" value="Lysozyme-like_dom_sf"/>
</dbReference>
<dbReference type="GO" id="GO:0009253">
    <property type="term" value="P:peptidoglycan catabolic process"/>
    <property type="evidence" value="ECO:0007669"/>
    <property type="project" value="InterPro"/>
</dbReference>
<keyword evidence="4" id="KW-0378">Hydrolase</keyword>
<dbReference type="AlphaFoldDB" id="A0A1I0EC53"/>
<evidence type="ECO:0000256" key="2">
    <source>
        <dbReference type="ARBA" id="ARBA00022638"/>
    </source>
</evidence>
<protein>
    <recommendedName>
        <fullName evidence="4">Lysozyme</fullName>
        <ecNumber evidence="4">3.2.1.17</ecNumber>
    </recommendedName>
</protein>
<dbReference type="Gene3D" id="1.10.530.40">
    <property type="match status" value="1"/>
</dbReference>
<evidence type="ECO:0000256" key="3">
    <source>
        <dbReference type="ARBA" id="ARBA00023200"/>
    </source>
</evidence>
<comment type="catalytic activity">
    <reaction evidence="4">
        <text>Hydrolysis of (1-&gt;4)-beta-linkages between N-acetylmuramic acid and N-acetyl-D-glucosamine residues in a peptidoglycan and between N-acetyl-D-glucosamine residues in chitodextrins.</text>
        <dbReference type="EC" id="3.2.1.17"/>
    </reaction>
</comment>
<dbReference type="EC" id="3.2.1.17" evidence="4"/>
<dbReference type="GO" id="GO:0031640">
    <property type="term" value="P:killing of cells of another organism"/>
    <property type="evidence" value="ECO:0007669"/>
    <property type="project" value="UniProtKB-KW"/>
</dbReference>
<dbReference type="InterPro" id="IPR033907">
    <property type="entry name" value="Endolysin_autolysin"/>
</dbReference>
<accession>A0A1I0EC53</accession>
<keyword evidence="2 4" id="KW-0081">Bacteriolytic enzyme</keyword>
<organism evidence="5 6">
    <name type="scientific">Thorsellia anophelis DSM 18579</name>
    <dbReference type="NCBI Taxonomy" id="1123402"/>
    <lineage>
        <taxon>Bacteria</taxon>
        <taxon>Pseudomonadati</taxon>
        <taxon>Pseudomonadota</taxon>
        <taxon>Gammaproteobacteria</taxon>
        <taxon>Enterobacterales</taxon>
        <taxon>Thorselliaceae</taxon>
        <taxon>Thorsellia</taxon>
    </lineage>
</organism>
<evidence type="ECO:0000313" key="6">
    <source>
        <dbReference type="Proteomes" id="UP000242642"/>
    </source>
</evidence>
<dbReference type="GO" id="GO:0016998">
    <property type="term" value="P:cell wall macromolecule catabolic process"/>
    <property type="evidence" value="ECO:0007669"/>
    <property type="project" value="InterPro"/>
</dbReference>
<keyword evidence="1 4" id="KW-0929">Antimicrobial</keyword>
<gene>
    <name evidence="5" type="ORF">SAMN02583745_02326</name>
</gene>
<evidence type="ECO:0000256" key="1">
    <source>
        <dbReference type="ARBA" id="ARBA00022529"/>
    </source>
</evidence>
<comment type="similarity">
    <text evidence="4">Belongs to the glycosyl hydrolase 24 family.</text>
</comment>
<dbReference type="STRING" id="1123402.SAMN02583745_02326"/>
<dbReference type="RefSeq" id="WP_177168657.1">
    <property type="nucleotide sequence ID" value="NZ_FOHV01000025.1"/>
</dbReference>
<dbReference type="EMBL" id="FOHV01000025">
    <property type="protein sequence ID" value="SET42860.1"/>
    <property type="molecule type" value="Genomic_DNA"/>
</dbReference>
<evidence type="ECO:0000256" key="4">
    <source>
        <dbReference type="RuleBase" id="RU003788"/>
    </source>
</evidence>
<dbReference type="InterPro" id="IPR023347">
    <property type="entry name" value="Lysozyme_dom_sf"/>
</dbReference>
<dbReference type="GO" id="GO:0042742">
    <property type="term" value="P:defense response to bacterium"/>
    <property type="evidence" value="ECO:0007669"/>
    <property type="project" value="UniProtKB-KW"/>
</dbReference>
<dbReference type="SUPFAM" id="SSF53955">
    <property type="entry name" value="Lysozyme-like"/>
    <property type="match status" value="1"/>
</dbReference>
<keyword evidence="3" id="KW-1035">Host cytoplasm</keyword>
<dbReference type="CDD" id="cd00737">
    <property type="entry name" value="lyz_endolysin_autolysin"/>
    <property type="match status" value="1"/>
</dbReference>
<evidence type="ECO:0000313" key="5">
    <source>
        <dbReference type="EMBL" id="SET42860.1"/>
    </source>
</evidence>
<keyword evidence="4" id="KW-0326">Glycosidase</keyword>
<sequence length="126" mass="14461">MITKKSCNLIEIPEEFAEKDEDGNNLFDIEAADDLFKEDIVRFEEAVRALGVQLYQHEFYALTNLSYNMETSGFNNTPNLVKALKAGDYENAAPEFLDITNGGDKGLKRRRQAEFNIFTKNHYENN</sequence>
<name>A0A1I0EC53_9GAMM</name>
<dbReference type="InterPro" id="IPR002196">
    <property type="entry name" value="Glyco_hydro_24"/>
</dbReference>
<dbReference type="Pfam" id="PF00959">
    <property type="entry name" value="Phage_lysozyme"/>
    <property type="match status" value="1"/>
</dbReference>